<dbReference type="Proteomes" id="UP000327013">
    <property type="component" value="Unassembled WGS sequence"/>
</dbReference>
<keyword evidence="3" id="KW-1185">Reference proteome</keyword>
<gene>
    <name evidence="2" type="ORF">FH972_024823</name>
</gene>
<sequence length="57" mass="6522">MDLSNSRGPSDLKVNSEDEQSQTKGVRREGHLKDDNHEEQPHDNELNVIHQWKTGQG</sequence>
<organism evidence="2 3">
    <name type="scientific">Carpinus fangiana</name>
    <dbReference type="NCBI Taxonomy" id="176857"/>
    <lineage>
        <taxon>Eukaryota</taxon>
        <taxon>Viridiplantae</taxon>
        <taxon>Streptophyta</taxon>
        <taxon>Embryophyta</taxon>
        <taxon>Tracheophyta</taxon>
        <taxon>Spermatophyta</taxon>
        <taxon>Magnoliopsida</taxon>
        <taxon>eudicotyledons</taxon>
        <taxon>Gunneridae</taxon>
        <taxon>Pentapetalae</taxon>
        <taxon>rosids</taxon>
        <taxon>fabids</taxon>
        <taxon>Fagales</taxon>
        <taxon>Betulaceae</taxon>
        <taxon>Carpinus</taxon>
    </lineage>
</organism>
<comment type="caution">
    <text evidence="2">The sequence shown here is derived from an EMBL/GenBank/DDBJ whole genome shotgun (WGS) entry which is preliminary data.</text>
</comment>
<protein>
    <submittedName>
        <fullName evidence="2">Uncharacterized protein</fullName>
    </submittedName>
</protein>
<dbReference type="AlphaFoldDB" id="A0A5N6KZF7"/>
<feature type="region of interest" description="Disordered" evidence="1">
    <location>
        <begin position="1"/>
        <end position="57"/>
    </location>
</feature>
<evidence type="ECO:0000313" key="2">
    <source>
        <dbReference type="EMBL" id="KAB8396281.1"/>
    </source>
</evidence>
<proteinExistence type="predicted"/>
<evidence type="ECO:0000313" key="3">
    <source>
        <dbReference type="Proteomes" id="UP000327013"/>
    </source>
</evidence>
<name>A0A5N6KZF7_9ROSI</name>
<feature type="compositionally biased region" description="Basic and acidic residues" evidence="1">
    <location>
        <begin position="26"/>
        <end position="45"/>
    </location>
</feature>
<evidence type="ECO:0000256" key="1">
    <source>
        <dbReference type="SAM" id="MobiDB-lite"/>
    </source>
</evidence>
<dbReference type="EMBL" id="VIBQ01000026">
    <property type="protein sequence ID" value="KAB8396281.1"/>
    <property type="molecule type" value="Genomic_DNA"/>
</dbReference>
<accession>A0A5N6KZF7</accession>
<reference evidence="2 3" key="1">
    <citation type="submission" date="2019-06" db="EMBL/GenBank/DDBJ databases">
        <title>A chromosomal-level reference genome of Carpinus fangiana (Coryloideae, Betulaceae).</title>
        <authorList>
            <person name="Yang X."/>
            <person name="Wang Z."/>
            <person name="Zhang L."/>
            <person name="Hao G."/>
            <person name="Liu J."/>
            <person name="Yang Y."/>
        </authorList>
    </citation>
    <scope>NUCLEOTIDE SEQUENCE [LARGE SCALE GENOMIC DNA]</scope>
    <source>
        <strain evidence="2">Cfa_2016G</strain>
        <tissue evidence="2">Leaf</tissue>
    </source>
</reference>